<dbReference type="GO" id="GO:0042542">
    <property type="term" value="P:response to hydrogen peroxide"/>
    <property type="evidence" value="ECO:0007669"/>
    <property type="project" value="TreeGrafter"/>
</dbReference>
<dbReference type="SMART" id="SM01060">
    <property type="entry name" value="Catalase"/>
    <property type="match status" value="1"/>
</dbReference>
<dbReference type="InterPro" id="IPR011614">
    <property type="entry name" value="Catalase_core"/>
</dbReference>
<feature type="compositionally biased region" description="Polar residues" evidence="14">
    <location>
        <begin position="1"/>
        <end position="30"/>
    </location>
</feature>
<accession>A0A1L7AIS5</accession>
<evidence type="ECO:0000256" key="9">
    <source>
        <dbReference type="ARBA" id="ARBA00023004"/>
    </source>
</evidence>
<dbReference type="Pfam" id="PF00199">
    <property type="entry name" value="Catalase"/>
    <property type="match status" value="1"/>
</dbReference>
<evidence type="ECO:0000256" key="7">
    <source>
        <dbReference type="ARBA" id="ARBA00022723"/>
    </source>
</evidence>
<keyword evidence="9 13" id="KW-0408">Iron</keyword>
<evidence type="ECO:0000256" key="10">
    <source>
        <dbReference type="ARBA" id="ARBA00023324"/>
    </source>
</evidence>
<dbReference type="SUPFAM" id="SSF56634">
    <property type="entry name" value="Heme-dependent catalase-like"/>
    <property type="match status" value="1"/>
</dbReference>
<gene>
    <name evidence="16" type="ORF">RGI145_17650</name>
</gene>
<dbReference type="PROSITE" id="PS00437">
    <property type="entry name" value="CATALASE_1"/>
    <property type="match status" value="1"/>
</dbReference>
<evidence type="ECO:0000256" key="12">
    <source>
        <dbReference type="PIRSR" id="PIRSR038928-1"/>
    </source>
</evidence>
<dbReference type="PROSITE" id="PS51402">
    <property type="entry name" value="CATALASE_3"/>
    <property type="match status" value="1"/>
</dbReference>
<dbReference type="GO" id="GO:0020037">
    <property type="term" value="F:heme binding"/>
    <property type="evidence" value="ECO:0007669"/>
    <property type="project" value="InterPro"/>
</dbReference>
<dbReference type="InterPro" id="IPR002226">
    <property type="entry name" value="Catalase_haem_BS"/>
</dbReference>
<protein>
    <recommendedName>
        <fullName evidence="4">catalase</fullName>
        <ecNumber evidence="4">1.11.1.6</ecNumber>
    </recommendedName>
</protein>
<dbReference type="PIRSF" id="PIRSF038928">
    <property type="entry name" value="Catalase_clade1-3"/>
    <property type="match status" value="1"/>
</dbReference>
<reference evidence="16 17" key="1">
    <citation type="submission" date="2016-05" db="EMBL/GenBank/DDBJ databases">
        <title>Complete Genome and Methylome Analysis of Psychrotrophic Bacterial Isolates from Antarctic Lake Untersee.</title>
        <authorList>
            <person name="Fomenkov A."/>
            <person name="Akimov V.N."/>
            <person name="Vasilyeva L.V."/>
            <person name="Andersen D."/>
            <person name="Vincze T."/>
            <person name="Roberts R.J."/>
        </authorList>
    </citation>
    <scope>NUCLEOTIDE SEQUENCE [LARGE SCALE GENOMIC DNA]</scope>
    <source>
        <strain evidence="16 17">U14-5</strain>
    </source>
</reference>
<evidence type="ECO:0000256" key="2">
    <source>
        <dbReference type="ARBA" id="ARBA00002974"/>
    </source>
</evidence>
<name>A0A1L7AIS5_9PROT</name>
<evidence type="ECO:0000256" key="4">
    <source>
        <dbReference type="ARBA" id="ARBA00012314"/>
    </source>
</evidence>
<dbReference type="EC" id="1.11.1.6" evidence="4"/>
<evidence type="ECO:0000313" key="17">
    <source>
        <dbReference type="Proteomes" id="UP000185494"/>
    </source>
</evidence>
<dbReference type="STRING" id="257708.RGI145_17650"/>
<evidence type="ECO:0000256" key="3">
    <source>
        <dbReference type="ARBA" id="ARBA00005329"/>
    </source>
</evidence>
<feature type="active site" evidence="12">
    <location>
        <position position="62"/>
    </location>
</feature>
<dbReference type="InterPro" id="IPR020835">
    <property type="entry name" value="Catalase_sf"/>
</dbReference>
<evidence type="ECO:0000256" key="11">
    <source>
        <dbReference type="ARBA" id="ARBA00049254"/>
    </source>
</evidence>
<dbReference type="CDD" id="cd08156">
    <property type="entry name" value="catalase_clade_3"/>
    <property type="match status" value="1"/>
</dbReference>
<dbReference type="RefSeq" id="WP_075799421.1">
    <property type="nucleotide sequence ID" value="NZ_CP015583.1"/>
</dbReference>
<dbReference type="GO" id="GO:0042744">
    <property type="term" value="P:hydrogen peroxide catabolic process"/>
    <property type="evidence" value="ECO:0007669"/>
    <property type="project" value="UniProtKB-KW"/>
</dbReference>
<dbReference type="AlphaFoldDB" id="A0A1L7AIS5"/>
<evidence type="ECO:0000256" key="8">
    <source>
        <dbReference type="ARBA" id="ARBA00023002"/>
    </source>
</evidence>
<proteinExistence type="inferred from homology"/>
<feature type="binding site" description="axial binding residue" evidence="13">
    <location>
        <position position="345"/>
    </location>
    <ligand>
        <name>heme</name>
        <dbReference type="ChEBI" id="CHEBI:30413"/>
    </ligand>
    <ligandPart>
        <name>Fe</name>
        <dbReference type="ChEBI" id="CHEBI:18248"/>
    </ligandPart>
</feature>
<feature type="region of interest" description="Disordered" evidence="14">
    <location>
        <begin position="392"/>
        <end position="425"/>
    </location>
</feature>
<evidence type="ECO:0000256" key="14">
    <source>
        <dbReference type="SAM" id="MobiDB-lite"/>
    </source>
</evidence>
<evidence type="ECO:0000256" key="6">
    <source>
        <dbReference type="ARBA" id="ARBA00022617"/>
    </source>
</evidence>
<feature type="domain" description="Catalase core" evidence="15">
    <location>
        <begin position="15"/>
        <end position="399"/>
    </location>
</feature>
<dbReference type="InterPro" id="IPR024711">
    <property type="entry name" value="Catalase_clade1/3"/>
</dbReference>
<comment type="function">
    <text evidence="2">Decomposes hydrogen peroxide into water and oxygen; serves to protect cells from the toxic effects of hydrogen peroxide.</text>
</comment>
<feature type="active site" evidence="12">
    <location>
        <position position="135"/>
    </location>
</feature>
<sequence>MTQDPQNGATRPVLTSTAGAPVPDNQNSLTAGPRGPILLENYQLIEKLAHQNRERIPERVVHAKGSGAYGTLTVTHDISRYTKAKIFSQVGKKTEVLLRFSTVAGERGAADAERDVRGFALKFYTEEGNWDLVGNNTPVFFIRDPMKFPDFIRTQKRHPRTNMRSATAMWDFWSLSPESLHQVTILFSDRGLPQGYRFMNGYGSHTYSFWNDAGERYWVKFHFKSMQGIRTWTNEEANTVIAEDRESAQRDLYDAIEQGDFPRWRVCVQIMPEADAEKTSYNPFDLTKVWPHGEYPLIDVGVLELNRNPEHYFAEIEQASFSPSNIVPGIGFSPDKVLQGRIFAYADAHRYRVGTHYEALPVNRPRSQVNTYHADGPMRFDAPRGTDHYYEPNSFNGPVEQPSAKEPPLRINGNADYYNHRDGNDDYTQPGNLFRLLGAEQQERLFRNIAGAMQGVPREIVARQLEHFRKADPAYAAGVERALNRVHTSPASAPTTAADVGAQQAAE</sequence>
<dbReference type="FunFam" id="2.40.180.10:FF:000001">
    <property type="entry name" value="Catalase"/>
    <property type="match status" value="1"/>
</dbReference>
<keyword evidence="10" id="KW-0376">Hydrogen peroxide</keyword>
<dbReference type="PANTHER" id="PTHR11465">
    <property type="entry name" value="CATALASE"/>
    <property type="match status" value="1"/>
</dbReference>
<dbReference type="PANTHER" id="PTHR11465:SF61">
    <property type="entry name" value="CATALASE"/>
    <property type="match status" value="1"/>
</dbReference>
<feature type="region of interest" description="Disordered" evidence="14">
    <location>
        <begin position="1"/>
        <end position="33"/>
    </location>
</feature>
<dbReference type="Gene3D" id="2.40.180.10">
    <property type="entry name" value="Catalase core domain"/>
    <property type="match status" value="1"/>
</dbReference>
<evidence type="ECO:0000256" key="1">
    <source>
        <dbReference type="ARBA" id="ARBA00001971"/>
    </source>
</evidence>
<comment type="catalytic activity">
    <reaction evidence="11">
        <text>2 H2O2 = O2 + 2 H2O</text>
        <dbReference type="Rhea" id="RHEA:20309"/>
        <dbReference type="ChEBI" id="CHEBI:15377"/>
        <dbReference type="ChEBI" id="CHEBI:15379"/>
        <dbReference type="ChEBI" id="CHEBI:16240"/>
        <dbReference type="EC" id="1.11.1.6"/>
    </reaction>
</comment>
<comment type="cofactor">
    <cofactor evidence="1 13">
        <name>heme</name>
        <dbReference type="ChEBI" id="CHEBI:30413"/>
    </cofactor>
</comment>
<keyword evidence="8" id="KW-0560">Oxidoreductase</keyword>
<dbReference type="GO" id="GO:0046872">
    <property type="term" value="F:metal ion binding"/>
    <property type="evidence" value="ECO:0007669"/>
    <property type="project" value="UniProtKB-KW"/>
</dbReference>
<keyword evidence="5" id="KW-0575">Peroxidase</keyword>
<evidence type="ECO:0000259" key="15">
    <source>
        <dbReference type="SMART" id="SM01060"/>
    </source>
</evidence>
<dbReference type="eggNOG" id="COG0753">
    <property type="taxonomic scope" value="Bacteria"/>
</dbReference>
<dbReference type="Proteomes" id="UP000185494">
    <property type="component" value="Chromosome 1"/>
</dbReference>
<dbReference type="InterPro" id="IPR018028">
    <property type="entry name" value="Catalase"/>
</dbReference>
<dbReference type="InterPro" id="IPR040333">
    <property type="entry name" value="Catalase_3"/>
</dbReference>
<dbReference type="KEGG" id="rgi:RGI145_17650"/>
<dbReference type="EMBL" id="CP015583">
    <property type="protein sequence ID" value="APT58665.1"/>
    <property type="molecule type" value="Genomic_DNA"/>
</dbReference>
<dbReference type="PRINTS" id="PR00067">
    <property type="entry name" value="CATALASE"/>
</dbReference>
<evidence type="ECO:0000313" key="16">
    <source>
        <dbReference type="EMBL" id="APT58665.1"/>
    </source>
</evidence>
<comment type="similarity">
    <text evidence="3">Belongs to the catalase family.</text>
</comment>
<dbReference type="InterPro" id="IPR010582">
    <property type="entry name" value="Catalase_immune_responsive"/>
</dbReference>
<evidence type="ECO:0000256" key="5">
    <source>
        <dbReference type="ARBA" id="ARBA00022559"/>
    </source>
</evidence>
<keyword evidence="6 13" id="KW-0349">Heme</keyword>
<dbReference type="Pfam" id="PF06628">
    <property type="entry name" value="Catalase-rel"/>
    <property type="match status" value="1"/>
</dbReference>
<keyword evidence="7 13" id="KW-0479">Metal-binding</keyword>
<dbReference type="GO" id="GO:0005737">
    <property type="term" value="C:cytoplasm"/>
    <property type="evidence" value="ECO:0007669"/>
    <property type="project" value="TreeGrafter"/>
</dbReference>
<organism evidence="16 17">
    <name type="scientific">Roseomonas gilardii</name>
    <dbReference type="NCBI Taxonomy" id="257708"/>
    <lineage>
        <taxon>Bacteria</taxon>
        <taxon>Pseudomonadati</taxon>
        <taxon>Pseudomonadota</taxon>
        <taxon>Alphaproteobacteria</taxon>
        <taxon>Acetobacterales</taxon>
        <taxon>Roseomonadaceae</taxon>
        <taxon>Roseomonas</taxon>
    </lineage>
</organism>
<dbReference type="GO" id="GO:0004096">
    <property type="term" value="F:catalase activity"/>
    <property type="evidence" value="ECO:0007669"/>
    <property type="project" value="UniProtKB-EC"/>
</dbReference>
<evidence type="ECO:0000256" key="13">
    <source>
        <dbReference type="PIRSR" id="PIRSR038928-2"/>
    </source>
</evidence>